<organism evidence="6 7">
    <name type="scientific">Nocardiopsis alba</name>
    <dbReference type="NCBI Taxonomy" id="53437"/>
    <lineage>
        <taxon>Bacteria</taxon>
        <taxon>Bacillati</taxon>
        <taxon>Actinomycetota</taxon>
        <taxon>Actinomycetes</taxon>
        <taxon>Streptosporangiales</taxon>
        <taxon>Nocardiopsidaceae</taxon>
        <taxon>Nocardiopsis</taxon>
    </lineage>
</organism>
<dbReference type="InterPro" id="IPR005025">
    <property type="entry name" value="FMN_Rdtase-like_dom"/>
</dbReference>
<gene>
    <name evidence="6" type="ORF">GTW20_20765</name>
</gene>
<dbReference type="PANTHER" id="PTHR43408:SF1">
    <property type="entry name" value="FMN REDUCTASE (NADPH)"/>
    <property type="match status" value="1"/>
</dbReference>
<evidence type="ECO:0000256" key="1">
    <source>
        <dbReference type="ARBA" id="ARBA00022630"/>
    </source>
</evidence>
<feature type="domain" description="NADPH-dependent FMN reductase-like" evidence="5">
    <location>
        <begin position="1"/>
        <end position="140"/>
    </location>
</feature>
<dbReference type="AlphaFoldDB" id="A0A7K2IXB8"/>
<evidence type="ECO:0000313" key="7">
    <source>
        <dbReference type="Proteomes" id="UP000467124"/>
    </source>
</evidence>
<reference evidence="6 7" key="1">
    <citation type="journal article" date="2019" name="Nat. Commun.">
        <title>The antimicrobial potential of Streptomyces from insect microbiomes.</title>
        <authorList>
            <person name="Chevrette M.G."/>
            <person name="Carlson C.M."/>
            <person name="Ortega H.E."/>
            <person name="Thomas C."/>
            <person name="Ananiev G.E."/>
            <person name="Barns K.J."/>
            <person name="Book A.J."/>
            <person name="Cagnazzo J."/>
            <person name="Carlos C."/>
            <person name="Flanigan W."/>
            <person name="Grubbs K.J."/>
            <person name="Horn H.A."/>
            <person name="Hoffmann F.M."/>
            <person name="Klassen J.L."/>
            <person name="Knack J.J."/>
            <person name="Lewin G.R."/>
            <person name="McDonald B.R."/>
            <person name="Muller L."/>
            <person name="Melo W.G.P."/>
            <person name="Pinto-Tomas A.A."/>
            <person name="Schmitz A."/>
            <person name="Wendt-Pienkowski E."/>
            <person name="Wildman S."/>
            <person name="Zhao M."/>
            <person name="Zhang F."/>
            <person name="Bugni T.S."/>
            <person name="Andes D.R."/>
            <person name="Pupo M.T."/>
            <person name="Currie C.R."/>
        </authorList>
    </citation>
    <scope>NUCLEOTIDE SEQUENCE [LARGE SCALE GENOMIC DNA]</scope>
    <source>
        <strain evidence="6 7">SID5840</strain>
    </source>
</reference>
<comment type="caution">
    <text evidence="6">The sequence shown here is derived from an EMBL/GenBank/DDBJ whole genome shotgun (WGS) entry which is preliminary data.</text>
</comment>
<sequence length="195" mass="20261">MTTTVLVGNPRPNSRTATAALATARHAARAAGLSTEPGRGDLLELSDLQPLLLTPGPPLDVQAALERIRASELLVVASPTYKATYTGLLKVFLDLLPSGGLEGVTAVPVLVMGSPAHTLAVDVHLRPLLLELGASVPTSGLALLQDTVTTEGTDSPGLEEVLRPWAERSAPALRAALNPRSTTVPPLPDPSGRIR</sequence>
<dbReference type="Gene3D" id="3.40.50.360">
    <property type="match status" value="1"/>
</dbReference>
<protein>
    <submittedName>
        <fullName evidence="6">NADPH-dependent oxidoreductase</fullName>
    </submittedName>
</protein>
<dbReference type="InterPro" id="IPR029039">
    <property type="entry name" value="Flavoprotein-like_sf"/>
</dbReference>
<dbReference type="Proteomes" id="UP000467124">
    <property type="component" value="Unassembled WGS sequence"/>
</dbReference>
<evidence type="ECO:0000256" key="3">
    <source>
        <dbReference type="ARBA" id="ARBA00023002"/>
    </source>
</evidence>
<keyword evidence="2" id="KW-0288">FMN</keyword>
<dbReference type="SUPFAM" id="SSF52218">
    <property type="entry name" value="Flavoproteins"/>
    <property type="match status" value="1"/>
</dbReference>
<dbReference type="PANTHER" id="PTHR43408">
    <property type="entry name" value="FMN REDUCTASE (NADPH)"/>
    <property type="match status" value="1"/>
</dbReference>
<dbReference type="RefSeq" id="WP_161111610.1">
    <property type="nucleotide sequence ID" value="NZ_JBEYGQ010000009.1"/>
</dbReference>
<keyword evidence="1" id="KW-0285">Flavoprotein</keyword>
<dbReference type="Pfam" id="PF03358">
    <property type="entry name" value="FMN_red"/>
    <property type="match status" value="1"/>
</dbReference>
<keyword evidence="3" id="KW-0560">Oxidoreductase</keyword>
<evidence type="ECO:0000259" key="5">
    <source>
        <dbReference type="Pfam" id="PF03358"/>
    </source>
</evidence>
<dbReference type="InterPro" id="IPR051814">
    <property type="entry name" value="NAD(P)H-dep_FMN_reductase"/>
</dbReference>
<evidence type="ECO:0000256" key="2">
    <source>
        <dbReference type="ARBA" id="ARBA00022643"/>
    </source>
</evidence>
<evidence type="ECO:0000256" key="4">
    <source>
        <dbReference type="SAM" id="MobiDB-lite"/>
    </source>
</evidence>
<proteinExistence type="predicted"/>
<feature type="region of interest" description="Disordered" evidence="4">
    <location>
        <begin position="174"/>
        <end position="195"/>
    </location>
</feature>
<accession>A0A7K2IXB8</accession>
<evidence type="ECO:0000313" key="6">
    <source>
        <dbReference type="EMBL" id="MYR34612.1"/>
    </source>
</evidence>
<dbReference type="GO" id="GO:0016491">
    <property type="term" value="F:oxidoreductase activity"/>
    <property type="evidence" value="ECO:0007669"/>
    <property type="project" value="UniProtKB-KW"/>
</dbReference>
<dbReference type="EMBL" id="WWHY01000001">
    <property type="protein sequence ID" value="MYR34612.1"/>
    <property type="molecule type" value="Genomic_DNA"/>
</dbReference>
<name>A0A7K2IXB8_9ACTN</name>